<evidence type="ECO:0000256" key="1">
    <source>
        <dbReference type="SAM" id="MobiDB-lite"/>
    </source>
</evidence>
<keyword evidence="3" id="KW-1185">Reference proteome</keyword>
<dbReference type="EMBL" id="KZ772948">
    <property type="protein sequence ID" value="PTQ28066.1"/>
    <property type="molecule type" value="Genomic_DNA"/>
</dbReference>
<dbReference type="Gramene" id="Mp4g12390.1">
    <property type="protein sequence ID" value="Mp4g12390.1.cds1"/>
    <property type="gene ID" value="Mp4g12390"/>
</dbReference>
<feature type="compositionally biased region" description="Basic and acidic residues" evidence="1">
    <location>
        <begin position="12"/>
        <end position="28"/>
    </location>
</feature>
<feature type="compositionally biased region" description="Basic and acidic residues" evidence="1">
    <location>
        <begin position="69"/>
        <end position="81"/>
    </location>
</feature>
<organism evidence="2 3">
    <name type="scientific">Marchantia polymorpha</name>
    <name type="common">Common liverwort</name>
    <name type="synonym">Marchantia aquatica</name>
    <dbReference type="NCBI Taxonomy" id="3197"/>
    <lineage>
        <taxon>Eukaryota</taxon>
        <taxon>Viridiplantae</taxon>
        <taxon>Streptophyta</taxon>
        <taxon>Embryophyta</taxon>
        <taxon>Marchantiophyta</taxon>
        <taxon>Marchantiopsida</taxon>
        <taxon>Marchantiidae</taxon>
        <taxon>Marchantiales</taxon>
        <taxon>Marchantiaceae</taxon>
        <taxon>Marchantia</taxon>
    </lineage>
</organism>
<gene>
    <name evidence="2" type="ORF">MARPO_0174s0001</name>
</gene>
<name>A0A2R6W2J4_MARPO</name>
<evidence type="ECO:0000313" key="2">
    <source>
        <dbReference type="EMBL" id="PTQ28066.1"/>
    </source>
</evidence>
<reference evidence="3" key="1">
    <citation type="journal article" date="2017" name="Cell">
        <title>Insights into land plant evolution garnered from the Marchantia polymorpha genome.</title>
        <authorList>
            <person name="Bowman J.L."/>
            <person name="Kohchi T."/>
            <person name="Yamato K.T."/>
            <person name="Jenkins J."/>
            <person name="Shu S."/>
            <person name="Ishizaki K."/>
            <person name="Yamaoka S."/>
            <person name="Nishihama R."/>
            <person name="Nakamura Y."/>
            <person name="Berger F."/>
            <person name="Adam C."/>
            <person name="Aki S.S."/>
            <person name="Althoff F."/>
            <person name="Araki T."/>
            <person name="Arteaga-Vazquez M.A."/>
            <person name="Balasubrmanian S."/>
            <person name="Barry K."/>
            <person name="Bauer D."/>
            <person name="Boehm C.R."/>
            <person name="Briginshaw L."/>
            <person name="Caballero-Perez J."/>
            <person name="Catarino B."/>
            <person name="Chen F."/>
            <person name="Chiyoda S."/>
            <person name="Chovatia M."/>
            <person name="Davies K.M."/>
            <person name="Delmans M."/>
            <person name="Demura T."/>
            <person name="Dierschke T."/>
            <person name="Dolan L."/>
            <person name="Dorantes-Acosta A.E."/>
            <person name="Eklund D.M."/>
            <person name="Florent S.N."/>
            <person name="Flores-Sandoval E."/>
            <person name="Fujiyama A."/>
            <person name="Fukuzawa H."/>
            <person name="Galik B."/>
            <person name="Grimanelli D."/>
            <person name="Grimwood J."/>
            <person name="Grossniklaus U."/>
            <person name="Hamada T."/>
            <person name="Haseloff J."/>
            <person name="Hetherington A.J."/>
            <person name="Higo A."/>
            <person name="Hirakawa Y."/>
            <person name="Hundley H.N."/>
            <person name="Ikeda Y."/>
            <person name="Inoue K."/>
            <person name="Inoue S.I."/>
            <person name="Ishida S."/>
            <person name="Jia Q."/>
            <person name="Kakita M."/>
            <person name="Kanazawa T."/>
            <person name="Kawai Y."/>
            <person name="Kawashima T."/>
            <person name="Kennedy M."/>
            <person name="Kinose K."/>
            <person name="Kinoshita T."/>
            <person name="Kohara Y."/>
            <person name="Koide E."/>
            <person name="Komatsu K."/>
            <person name="Kopischke S."/>
            <person name="Kubo M."/>
            <person name="Kyozuka J."/>
            <person name="Lagercrantz U."/>
            <person name="Lin S.S."/>
            <person name="Lindquist E."/>
            <person name="Lipzen A.M."/>
            <person name="Lu C.W."/>
            <person name="De Luna E."/>
            <person name="Martienssen R.A."/>
            <person name="Minamino N."/>
            <person name="Mizutani M."/>
            <person name="Mizutani M."/>
            <person name="Mochizuki N."/>
            <person name="Monte I."/>
            <person name="Mosher R."/>
            <person name="Nagasaki H."/>
            <person name="Nakagami H."/>
            <person name="Naramoto S."/>
            <person name="Nishitani K."/>
            <person name="Ohtani M."/>
            <person name="Okamoto T."/>
            <person name="Okumura M."/>
            <person name="Phillips J."/>
            <person name="Pollak B."/>
            <person name="Reinders A."/>
            <person name="Rovekamp M."/>
            <person name="Sano R."/>
            <person name="Sawa S."/>
            <person name="Schmid M.W."/>
            <person name="Shirakawa M."/>
            <person name="Solano R."/>
            <person name="Spunde A."/>
            <person name="Suetsugu N."/>
            <person name="Sugano S."/>
            <person name="Sugiyama A."/>
            <person name="Sun R."/>
            <person name="Suzuki Y."/>
            <person name="Takenaka M."/>
            <person name="Takezawa D."/>
            <person name="Tomogane H."/>
            <person name="Tsuzuki M."/>
            <person name="Ueda T."/>
            <person name="Umeda M."/>
            <person name="Ward J.M."/>
            <person name="Watanabe Y."/>
            <person name="Yazaki K."/>
            <person name="Yokoyama R."/>
            <person name="Yoshitake Y."/>
            <person name="Yotsui I."/>
            <person name="Zachgo S."/>
            <person name="Schmutz J."/>
        </authorList>
    </citation>
    <scope>NUCLEOTIDE SEQUENCE [LARGE SCALE GENOMIC DNA]</scope>
    <source>
        <strain evidence="3">Tak-1</strain>
    </source>
</reference>
<dbReference type="Proteomes" id="UP000244005">
    <property type="component" value="Unassembled WGS sequence"/>
</dbReference>
<accession>A0A2R6W2J4</accession>
<protein>
    <submittedName>
        <fullName evidence="2">Uncharacterized protein</fullName>
    </submittedName>
</protein>
<evidence type="ECO:0000313" key="3">
    <source>
        <dbReference type="Proteomes" id="UP000244005"/>
    </source>
</evidence>
<proteinExistence type="predicted"/>
<feature type="region of interest" description="Disordered" evidence="1">
    <location>
        <begin position="1"/>
        <end position="88"/>
    </location>
</feature>
<sequence>MGSPEAPAAPATHDRDRGLRRSCHDRNHAKVRRSSGPGPPAARSVSGMTAGPRNRDRGAADLGDLTAEDEIRSRPRGRHDPVPGVRPGVCASCDEWDVEDGTTLKKSAGPDADSYLEAESSSLARSCCCCARRRGREGGGGGGGAAGETTTTTKGQRARRRQ</sequence>
<feature type="region of interest" description="Disordered" evidence="1">
    <location>
        <begin position="135"/>
        <end position="162"/>
    </location>
</feature>
<dbReference type="AlphaFoldDB" id="A0A2R6W2J4"/>